<dbReference type="InterPro" id="IPR009057">
    <property type="entry name" value="Homeodomain-like_sf"/>
</dbReference>
<evidence type="ECO:0000256" key="1">
    <source>
        <dbReference type="ARBA" id="ARBA00023015"/>
    </source>
</evidence>
<evidence type="ECO:0000259" key="5">
    <source>
        <dbReference type="PROSITE" id="PS01124"/>
    </source>
</evidence>
<dbReference type="PROSITE" id="PS01124">
    <property type="entry name" value="HTH_ARAC_FAMILY_2"/>
    <property type="match status" value="1"/>
</dbReference>
<keyword evidence="3" id="KW-0804">Transcription</keyword>
<feature type="domain" description="HTH araC/xylS-type" evidence="5">
    <location>
        <begin position="390"/>
        <end position="489"/>
    </location>
</feature>
<dbReference type="SUPFAM" id="SSF52172">
    <property type="entry name" value="CheY-like"/>
    <property type="match status" value="1"/>
</dbReference>
<dbReference type="Gene3D" id="3.40.50.2300">
    <property type="match status" value="1"/>
</dbReference>
<dbReference type="Gene3D" id="1.10.10.60">
    <property type="entry name" value="Homeodomain-like"/>
    <property type="match status" value="2"/>
</dbReference>
<accession>A0ABU5IVR4</accession>
<dbReference type="RefSeq" id="WP_322445537.1">
    <property type="nucleotide sequence ID" value="NZ_JAXOFX010000003.1"/>
</dbReference>
<keyword evidence="8" id="KW-1185">Reference proteome</keyword>
<organism evidence="7 8">
    <name type="scientific">Robertmurraya mangrovi</name>
    <dbReference type="NCBI Taxonomy" id="3098077"/>
    <lineage>
        <taxon>Bacteria</taxon>
        <taxon>Bacillati</taxon>
        <taxon>Bacillota</taxon>
        <taxon>Bacilli</taxon>
        <taxon>Bacillales</taxon>
        <taxon>Bacillaceae</taxon>
        <taxon>Robertmurraya</taxon>
    </lineage>
</organism>
<proteinExistence type="predicted"/>
<name>A0ABU5IVR4_9BACI</name>
<keyword evidence="1" id="KW-0805">Transcription regulation</keyword>
<gene>
    <name evidence="7" type="ORF">SM124_05685</name>
</gene>
<dbReference type="SUPFAM" id="SSF46689">
    <property type="entry name" value="Homeodomain-like"/>
    <property type="match status" value="1"/>
</dbReference>
<dbReference type="SMART" id="SM00342">
    <property type="entry name" value="HTH_ARAC"/>
    <property type="match status" value="1"/>
</dbReference>
<dbReference type="InterPro" id="IPR001789">
    <property type="entry name" value="Sig_transdc_resp-reg_receiver"/>
</dbReference>
<dbReference type="InterPro" id="IPR011006">
    <property type="entry name" value="CheY-like_superfamily"/>
</dbReference>
<keyword evidence="2" id="KW-0238">DNA-binding</keyword>
<comment type="caution">
    <text evidence="4">Lacks conserved residue(s) required for the propagation of feature annotation.</text>
</comment>
<evidence type="ECO:0000256" key="3">
    <source>
        <dbReference type="ARBA" id="ARBA00023163"/>
    </source>
</evidence>
<evidence type="ECO:0000256" key="4">
    <source>
        <dbReference type="PROSITE-ProRule" id="PRU00169"/>
    </source>
</evidence>
<evidence type="ECO:0000313" key="8">
    <source>
        <dbReference type="Proteomes" id="UP001290455"/>
    </source>
</evidence>
<reference evidence="7 8" key="1">
    <citation type="submission" date="2023-11" db="EMBL/GenBank/DDBJ databases">
        <title>Bacillus jintuensis, isolated from a mudflat on the Beibu Gulf coast.</title>
        <authorList>
            <person name="Li M."/>
        </authorList>
    </citation>
    <scope>NUCLEOTIDE SEQUENCE [LARGE SCALE GENOMIC DNA]</scope>
    <source>
        <strain evidence="7 8">31A1R</strain>
    </source>
</reference>
<sequence>MYKVLVANRDEYDTKGMEWLLHSSLPNCLVKTVGTEREVIKKIEDFQPHVLIFELGMISNQYMEDFVRVTKIIKPTIIALTTEATFAQAKKAIDIGVKDLLLKPISPEILLKSVQKLFRQFQSLNKTESISVDTFNDSVLHYKELLLESKESAANYISIGMKTENSQQLSNLYSYLEGYPFKNKVQAFILSDMIMLVSEHKKNFSWRNECNRFLRDWQERSIEPLAIIIYSKSEYSRNLHQQYVVVNQLMELTFYLGFKQIIEAQEWTNWEFIDPFLTPDEQRMWIHFLNQSDIDGVKSWLYQEFLHYKEPYPDPGLVRIRLTSILAQMRRHMKTYQLIEERYEKKYLTLFQSILYSPVIYRIIDEIILFISSIFEAIKNNRGLKLDLADRIVHTLEKKYWDSGLTLDKVADELGRNPNYLSTVLMNKWDKSFRQILNDIRIEQSKKLLIETDLSIKEISYMCGYKNQQYFNRVFQKLLNIQPSQFRKNGN</sequence>
<protein>
    <submittedName>
        <fullName evidence="7">Helix-turn-helix domain-containing protein</fullName>
    </submittedName>
</protein>
<feature type="domain" description="Response regulatory" evidence="6">
    <location>
        <begin position="3"/>
        <end position="118"/>
    </location>
</feature>
<evidence type="ECO:0000259" key="6">
    <source>
        <dbReference type="PROSITE" id="PS50110"/>
    </source>
</evidence>
<dbReference type="EMBL" id="JAXOFX010000003">
    <property type="protein sequence ID" value="MDZ5471232.1"/>
    <property type="molecule type" value="Genomic_DNA"/>
</dbReference>
<dbReference type="InterPro" id="IPR018060">
    <property type="entry name" value="HTH_AraC"/>
</dbReference>
<dbReference type="PRINTS" id="PR00032">
    <property type="entry name" value="HTHARAC"/>
</dbReference>
<evidence type="ECO:0000313" key="7">
    <source>
        <dbReference type="EMBL" id="MDZ5471232.1"/>
    </source>
</evidence>
<dbReference type="PANTHER" id="PTHR43280:SF29">
    <property type="entry name" value="ARAC-FAMILY TRANSCRIPTIONAL REGULATOR"/>
    <property type="match status" value="1"/>
</dbReference>
<dbReference type="Proteomes" id="UP001290455">
    <property type="component" value="Unassembled WGS sequence"/>
</dbReference>
<comment type="caution">
    <text evidence="7">The sequence shown here is derived from an EMBL/GenBank/DDBJ whole genome shotgun (WGS) entry which is preliminary data.</text>
</comment>
<evidence type="ECO:0000256" key="2">
    <source>
        <dbReference type="ARBA" id="ARBA00023125"/>
    </source>
</evidence>
<dbReference type="PROSITE" id="PS50110">
    <property type="entry name" value="RESPONSE_REGULATORY"/>
    <property type="match status" value="1"/>
</dbReference>
<dbReference type="InterPro" id="IPR020449">
    <property type="entry name" value="Tscrpt_reg_AraC-type_HTH"/>
</dbReference>
<dbReference type="PANTHER" id="PTHR43280">
    <property type="entry name" value="ARAC-FAMILY TRANSCRIPTIONAL REGULATOR"/>
    <property type="match status" value="1"/>
</dbReference>
<dbReference type="Pfam" id="PF12833">
    <property type="entry name" value="HTH_18"/>
    <property type="match status" value="1"/>
</dbReference>